<dbReference type="Proteomes" id="UP000283269">
    <property type="component" value="Unassembled WGS sequence"/>
</dbReference>
<name>A0A409XH30_PSICY</name>
<proteinExistence type="predicted"/>
<evidence type="ECO:0000313" key="2">
    <source>
        <dbReference type="Proteomes" id="UP000283269"/>
    </source>
</evidence>
<accession>A0A409XH30</accession>
<sequence>MQVNMPALMLGNYTISDQPAVIVPDSPESGHVITISDSPSLQEGMDGYLADHSCLVPFEPSHSVASFGISSVAIRNVKPAKARREAGSAPYPTFHKAKKLTDHIGAQPTTQTLKKFEQIIEQDMEVDEPFMDPTPHWELLVKPTFPEKVSP</sequence>
<comment type="caution">
    <text evidence="1">The sequence shown here is derived from an EMBL/GenBank/DDBJ whole genome shotgun (WGS) entry which is preliminary data.</text>
</comment>
<protein>
    <submittedName>
        <fullName evidence="1">Uncharacterized protein</fullName>
    </submittedName>
</protein>
<dbReference type="InParanoid" id="A0A409XH30"/>
<dbReference type="AlphaFoldDB" id="A0A409XH30"/>
<keyword evidence="2" id="KW-1185">Reference proteome</keyword>
<reference evidence="1 2" key="1">
    <citation type="journal article" date="2018" name="Evol. Lett.">
        <title>Horizontal gene cluster transfer increased hallucinogenic mushroom diversity.</title>
        <authorList>
            <person name="Reynolds H.T."/>
            <person name="Vijayakumar V."/>
            <person name="Gluck-Thaler E."/>
            <person name="Korotkin H.B."/>
            <person name="Matheny P.B."/>
            <person name="Slot J.C."/>
        </authorList>
    </citation>
    <scope>NUCLEOTIDE SEQUENCE [LARGE SCALE GENOMIC DNA]</scope>
    <source>
        <strain evidence="1 2">2631</strain>
    </source>
</reference>
<dbReference type="EMBL" id="NHYD01001718">
    <property type="protein sequence ID" value="PPQ90065.1"/>
    <property type="molecule type" value="Genomic_DNA"/>
</dbReference>
<evidence type="ECO:0000313" key="1">
    <source>
        <dbReference type="EMBL" id="PPQ90065.1"/>
    </source>
</evidence>
<gene>
    <name evidence="1" type="ORF">CVT25_006642</name>
</gene>
<organism evidence="1 2">
    <name type="scientific">Psilocybe cyanescens</name>
    <dbReference type="NCBI Taxonomy" id="93625"/>
    <lineage>
        <taxon>Eukaryota</taxon>
        <taxon>Fungi</taxon>
        <taxon>Dikarya</taxon>
        <taxon>Basidiomycota</taxon>
        <taxon>Agaricomycotina</taxon>
        <taxon>Agaricomycetes</taxon>
        <taxon>Agaricomycetidae</taxon>
        <taxon>Agaricales</taxon>
        <taxon>Agaricineae</taxon>
        <taxon>Strophariaceae</taxon>
        <taxon>Psilocybe</taxon>
    </lineage>
</organism>